<keyword evidence="3" id="KW-1003">Cell membrane</keyword>
<evidence type="ECO:0000313" key="9">
    <source>
        <dbReference type="Proteomes" id="UP000564033"/>
    </source>
</evidence>
<comment type="subcellular location">
    <subcellularLocation>
        <location evidence="1">Cell membrane</location>
        <topology evidence="1">Multi-pass membrane protein</topology>
    </subcellularLocation>
</comment>
<dbReference type="Proteomes" id="UP000564033">
    <property type="component" value="Unassembled WGS sequence"/>
</dbReference>
<evidence type="ECO:0000313" key="8">
    <source>
        <dbReference type="EMBL" id="NLZ24363.1"/>
    </source>
</evidence>
<dbReference type="PANTHER" id="PTHR23517">
    <property type="entry name" value="RESISTANCE PROTEIN MDTM, PUTATIVE-RELATED-RELATED"/>
    <property type="match status" value="1"/>
</dbReference>
<name>A0A847VCV3_9BACT</name>
<dbReference type="GO" id="GO:0022857">
    <property type="term" value="F:transmembrane transporter activity"/>
    <property type="evidence" value="ECO:0007669"/>
    <property type="project" value="InterPro"/>
</dbReference>
<dbReference type="Gene3D" id="1.20.1250.20">
    <property type="entry name" value="MFS general substrate transporter like domains"/>
    <property type="match status" value="1"/>
</dbReference>
<dbReference type="PANTHER" id="PTHR23517:SF3">
    <property type="entry name" value="INTEGRAL MEMBRANE TRANSPORT PROTEIN"/>
    <property type="match status" value="1"/>
</dbReference>
<evidence type="ECO:0000256" key="3">
    <source>
        <dbReference type="ARBA" id="ARBA00022475"/>
    </source>
</evidence>
<keyword evidence="2" id="KW-0813">Transport</keyword>
<protein>
    <submittedName>
        <fullName evidence="8">MFS transporter</fullName>
    </submittedName>
</protein>
<evidence type="ECO:0000256" key="6">
    <source>
        <dbReference type="ARBA" id="ARBA00023136"/>
    </source>
</evidence>
<feature type="transmembrane region" description="Helical" evidence="7">
    <location>
        <begin position="12"/>
        <end position="36"/>
    </location>
</feature>
<feature type="transmembrane region" description="Helical" evidence="7">
    <location>
        <begin position="105"/>
        <end position="123"/>
    </location>
</feature>
<accession>A0A847VCV3</accession>
<dbReference type="AlphaFoldDB" id="A0A847VCV3"/>
<evidence type="ECO:0000256" key="7">
    <source>
        <dbReference type="SAM" id="Phobius"/>
    </source>
</evidence>
<organism evidence="8 9">
    <name type="scientific">Candidatus Dojkabacteria bacterium</name>
    <dbReference type="NCBI Taxonomy" id="2099670"/>
    <lineage>
        <taxon>Bacteria</taxon>
        <taxon>Candidatus Dojkabacteria</taxon>
    </lineage>
</organism>
<keyword evidence="6 7" id="KW-0472">Membrane</keyword>
<evidence type="ECO:0000256" key="4">
    <source>
        <dbReference type="ARBA" id="ARBA00022692"/>
    </source>
</evidence>
<sequence>MPKRINNINKAITLLTLSDIFVWGSFTITSVLAGIYLSNKLGANTIKFIGIGTSIYLLTRGLFQIPIGIINDKYESEKDEVILLTLGILLMGIPFFFYPQISQPYHYYILQFVFGLGAALNVVNWRKLFALNLDKGREGLQYGAYDTLMSSCAAIMSIIGGVIANMGDIYFDSVMRLSGVIILLGSIWVVLIGKHSFGKTETKN</sequence>
<feature type="transmembrane region" description="Helical" evidence="7">
    <location>
        <begin position="173"/>
        <end position="193"/>
    </location>
</feature>
<proteinExistence type="predicted"/>
<dbReference type="GO" id="GO:0005886">
    <property type="term" value="C:plasma membrane"/>
    <property type="evidence" value="ECO:0007669"/>
    <property type="project" value="UniProtKB-SubCell"/>
</dbReference>
<dbReference type="InterPro" id="IPR036259">
    <property type="entry name" value="MFS_trans_sf"/>
</dbReference>
<dbReference type="EMBL" id="JAAZIL010000032">
    <property type="protein sequence ID" value="NLZ24363.1"/>
    <property type="molecule type" value="Genomic_DNA"/>
</dbReference>
<evidence type="ECO:0000256" key="2">
    <source>
        <dbReference type="ARBA" id="ARBA00022448"/>
    </source>
</evidence>
<dbReference type="SUPFAM" id="SSF103473">
    <property type="entry name" value="MFS general substrate transporter"/>
    <property type="match status" value="1"/>
</dbReference>
<dbReference type="InterPro" id="IPR011701">
    <property type="entry name" value="MFS"/>
</dbReference>
<feature type="transmembrane region" description="Helical" evidence="7">
    <location>
        <begin position="81"/>
        <end position="99"/>
    </location>
</feature>
<evidence type="ECO:0000256" key="1">
    <source>
        <dbReference type="ARBA" id="ARBA00004651"/>
    </source>
</evidence>
<dbReference type="Pfam" id="PF07690">
    <property type="entry name" value="MFS_1"/>
    <property type="match status" value="1"/>
</dbReference>
<feature type="transmembrane region" description="Helical" evidence="7">
    <location>
        <begin position="48"/>
        <end position="69"/>
    </location>
</feature>
<feature type="transmembrane region" description="Helical" evidence="7">
    <location>
        <begin position="144"/>
        <end position="167"/>
    </location>
</feature>
<comment type="caution">
    <text evidence="8">The sequence shown here is derived from an EMBL/GenBank/DDBJ whole genome shotgun (WGS) entry which is preliminary data.</text>
</comment>
<keyword evidence="5 7" id="KW-1133">Transmembrane helix</keyword>
<evidence type="ECO:0000256" key="5">
    <source>
        <dbReference type="ARBA" id="ARBA00022989"/>
    </source>
</evidence>
<gene>
    <name evidence="8" type="ORF">GX888_01260</name>
</gene>
<reference evidence="8 9" key="1">
    <citation type="journal article" date="2020" name="Biotechnol. Biofuels">
        <title>New insights from the biogas microbiome by comprehensive genome-resolved metagenomics of nearly 1600 species originating from multiple anaerobic digesters.</title>
        <authorList>
            <person name="Campanaro S."/>
            <person name="Treu L."/>
            <person name="Rodriguez-R L.M."/>
            <person name="Kovalovszki A."/>
            <person name="Ziels R.M."/>
            <person name="Maus I."/>
            <person name="Zhu X."/>
            <person name="Kougias P.G."/>
            <person name="Basile A."/>
            <person name="Luo G."/>
            <person name="Schluter A."/>
            <person name="Konstantinidis K.T."/>
            <person name="Angelidaki I."/>
        </authorList>
    </citation>
    <scope>NUCLEOTIDE SEQUENCE [LARGE SCALE GENOMIC DNA]</scope>
    <source>
        <strain evidence="8">AS19jrsBPTG_9</strain>
    </source>
</reference>
<keyword evidence="4 7" id="KW-0812">Transmembrane</keyword>
<dbReference type="InterPro" id="IPR050171">
    <property type="entry name" value="MFS_Transporters"/>
</dbReference>